<sequence length="580" mass="63656">MASIDGGVVTAGNMAAIADAGGCFGVESVAGRRRRRLGGWRNGEFFCCNGTEGGCWILTLLLVVGGWTVFPFQAAVHAPCIFFLLTIAKPGMPMAGSHTPQSAWIIHLLCLWASAVLVFADEHSLSLIQNATLQLSRGLPVGNSPGSKPGATVLVERVYIHGLSRFKSLGKFAHSFKVKVLPLPTHSNVRLPNIEVCFHRNVSLVAGMCSHSQWEKVAKGSWTRSMSPFDHKILDIRTAGSTLENFEVSVEEVLGITLMSLATFISNSLAFYYSSAMAIGIILVVLIILYQGMKVLPTGRKSSLAIFMYSTAVGFGTFLLRYIPGLVRSVLTELGIDEDMYNPLAIFLLTFVAIVGAWLGFWVVHKLVLTEDGSVDINTAQFVAWAIRIFAAIMILQAVISVISEEVISNQSMEFQVVSIMEEEMRFFKSPKKNRRRSQVPDSSPFDGSHDEHMYNKMQNEEDSPLFHPRLKSPTLSPCKSSAKGFIRTPLKTQEALYPSIIHNTPERKKYSAAEWDAFTKESTEKALEELVASPDFGKWFSSNAGFLALELTVVFPLQKILIPCSGGFSDLVSDADHTG</sequence>
<evidence type="ECO:0000256" key="4">
    <source>
        <dbReference type="ARBA" id="ARBA00022729"/>
    </source>
</evidence>
<dbReference type="PANTHER" id="PTHR31587:SF4">
    <property type="entry name" value="TRANSMEMBRANE PROTEIN (DUF2215)"/>
    <property type="match status" value="1"/>
</dbReference>
<dbReference type="PANTHER" id="PTHR31587">
    <property type="entry name" value="TRANSMEMBRANE PROTEIN (DUF2215)"/>
    <property type="match status" value="1"/>
</dbReference>
<evidence type="ECO:0000256" key="7">
    <source>
        <dbReference type="ARBA" id="ARBA00023242"/>
    </source>
</evidence>
<comment type="subcellular location">
    <subcellularLocation>
        <location evidence="1">Nucleus inner membrane</location>
        <topology evidence="1">Multi-pass membrane protein</topology>
        <orientation evidence="1">Nucleoplasmic side</orientation>
    </subcellularLocation>
</comment>
<evidence type="ECO:0000256" key="3">
    <source>
        <dbReference type="ARBA" id="ARBA00022692"/>
    </source>
</evidence>
<dbReference type="Proteomes" id="UP000743370">
    <property type="component" value="Unassembled WGS sequence"/>
</dbReference>
<dbReference type="GO" id="GO:0005637">
    <property type="term" value="C:nuclear inner membrane"/>
    <property type="evidence" value="ECO:0007669"/>
    <property type="project" value="UniProtKB-SubCell"/>
</dbReference>
<dbReference type="EMBL" id="JABFOF010000010">
    <property type="protein sequence ID" value="KAG2375902.1"/>
    <property type="molecule type" value="Genomic_DNA"/>
</dbReference>
<keyword evidence="6 9" id="KW-0472">Membrane</keyword>
<feature type="region of interest" description="Disordered" evidence="8">
    <location>
        <begin position="429"/>
        <end position="453"/>
    </location>
</feature>
<accession>A0A8T0JLU1</accession>
<evidence type="ECO:0000256" key="8">
    <source>
        <dbReference type="SAM" id="MobiDB-lite"/>
    </source>
</evidence>
<feature type="transmembrane region" description="Helical" evidence="9">
    <location>
        <begin position="102"/>
        <end position="120"/>
    </location>
</feature>
<comment type="similarity">
    <text evidence="2">Belongs to the NEMP family.</text>
</comment>
<evidence type="ECO:0000256" key="6">
    <source>
        <dbReference type="ARBA" id="ARBA00023136"/>
    </source>
</evidence>
<keyword evidence="4" id="KW-0732">Signal</keyword>
<organism evidence="10 11">
    <name type="scientific">Phaseolus angularis</name>
    <name type="common">Azuki bean</name>
    <name type="synonym">Vigna angularis</name>
    <dbReference type="NCBI Taxonomy" id="3914"/>
    <lineage>
        <taxon>Eukaryota</taxon>
        <taxon>Viridiplantae</taxon>
        <taxon>Streptophyta</taxon>
        <taxon>Embryophyta</taxon>
        <taxon>Tracheophyta</taxon>
        <taxon>Spermatophyta</taxon>
        <taxon>Magnoliopsida</taxon>
        <taxon>eudicotyledons</taxon>
        <taxon>Gunneridae</taxon>
        <taxon>Pentapetalae</taxon>
        <taxon>rosids</taxon>
        <taxon>fabids</taxon>
        <taxon>Fabales</taxon>
        <taxon>Fabaceae</taxon>
        <taxon>Papilionoideae</taxon>
        <taxon>50 kb inversion clade</taxon>
        <taxon>NPAAA clade</taxon>
        <taxon>indigoferoid/millettioid clade</taxon>
        <taxon>Phaseoleae</taxon>
        <taxon>Vigna</taxon>
    </lineage>
</organism>
<dbReference type="InterPro" id="IPR019358">
    <property type="entry name" value="NEMP_fam"/>
</dbReference>
<evidence type="ECO:0000313" key="11">
    <source>
        <dbReference type="Proteomes" id="UP000743370"/>
    </source>
</evidence>
<reference evidence="10 11" key="1">
    <citation type="submission" date="2020-05" db="EMBL/GenBank/DDBJ databases">
        <title>Vigna angularis (adzuki bean) Var. LongXiaoDou No. 4 denovo assembly.</title>
        <authorList>
            <person name="Xiang H."/>
        </authorList>
    </citation>
    <scope>NUCLEOTIDE SEQUENCE [LARGE SCALE GENOMIC DNA]</scope>
    <source>
        <tissue evidence="10">Leaf</tissue>
    </source>
</reference>
<proteinExistence type="inferred from homology"/>
<evidence type="ECO:0000256" key="9">
    <source>
        <dbReference type="SAM" id="Phobius"/>
    </source>
</evidence>
<gene>
    <name evidence="10" type="ORF">HKW66_Vig0159440</name>
</gene>
<feature type="transmembrane region" description="Helical" evidence="9">
    <location>
        <begin position="385"/>
        <end position="403"/>
    </location>
</feature>
<evidence type="ECO:0000256" key="1">
    <source>
        <dbReference type="ARBA" id="ARBA00004575"/>
    </source>
</evidence>
<keyword evidence="5 9" id="KW-1133">Transmembrane helix</keyword>
<feature type="transmembrane region" description="Helical" evidence="9">
    <location>
        <begin position="302"/>
        <end position="324"/>
    </location>
</feature>
<protein>
    <submittedName>
        <fullName evidence="10">Uncharacterized protein</fullName>
    </submittedName>
</protein>
<dbReference type="AlphaFoldDB" id="A0A8T0JLU1"/>
<evidence type="ECO:0000313" key="10">
    <source>
        <dbReference type="EMBL" id="KAG2375902.1"/>
    </source>
</evidence>
<evidence type="ECO:0000256" key="5">
    <source>
        <dbReference type="ARBA" id="ARBA00022989"/>
    </source>
</evidence>
<feature type="transmembrane region" description="Helical" evidence="9">
    <location>
        <begin position="43"/>
        <end position="64"/>
    </location>
</feature>
<keyword evidence="3 9" id="KW-0812">Transmembrane</keyword>
<keyword evidence="7" id="KW-0539">Nucleus</keyword>
<dbReference type="Pfam" id="PF10225">
    <property type="entry name" value="NEMP"/>
    <property type="match status" value="1"/>
</dbReference>
<comment type="caution">
    <text evidence="10">The sequence shown here is derived from an EMBL/GenBank/DDBJ whole genome shotgun (WGS) entry which is preliminary data.</text>
</comment>
<feature type="transmembrane region" description="Helical" evidence="9">
    <location>
        <begin position="270"/>
        <end position="290"/>
    </location>
</feature>
<feature type="compositionally biased region" description="Basic residues" evidence="8">
    <location>
        <begin position="429"/>
        <end position="438"/>
    </location>
</feature>
<name>A0A8T0JLU1_PHAAN</name>
<feature type="transmembrane region" description="Helical" evidence="9">
    <location>
        <begin position="344"/>
        <end position="364"/>
    </location>
</feature>
<evidence type="ECO:0000256" key="2">
    <source>
        <dbReference type="ARBA" id="ARBA00005748"/>
    </source>
</evidence>